<dbReference type="InterPro" id="IPR017441">
    <property type="entry name" value="Protein_kinase_ATP_BS"/>
</dbReference>
<keyword evidence="17" id="KW-1185">Reference proteome</keyword>
<name>A0ABC8KFA1_ERUVS</name>
<dbReference type="InterPro" id="IPR008271">
    <property type="entry name" value="Ser/Thr_kinase_AS"/>
</dbReference>
<feature type="region of interest" description="Disordered" evidence="13">
    <location>
        <begin position="238"/>
        <end position="263"/>
    </location>
</feature>
<dbReference type="PROSITE" id="PS50011">
    <property type="entry name" value="PROTEIN_KINASE_DOM"/>
    <property type="match status" value="1"/>
</dbReference>
<dbReference type="Pfam" id="PF07714">
    <property type="entry name" value="PK_Tyr_Ser-Thr"/>
    <property type="match status" value="1"/>
</dbReference>
<dbReference type="SUPFAM" id="SSF52402">
    <property type="entry name" value="Adenine nucleotide alpha hydrolases-like"/>
    <property type="match status" value="1"/>
</dbReference>
<evidence type="ECO:0000256" key="3">
    <source>
        <dbReference type="ARBA" id="ARBA00004906"/>
    </source>
</evidence>
<dbReference type="SMART" id="SM00220">
    <property type="entry name" value="S_TKc"/>
    <property type="match status" value="1"/>
</dbReference>
<evidence type="ECO:0000313" key="17">
    <source>
        <dbReference type="Proteomes" id="UP001642260"/>
    </source>
</evidence>
<dbReference type="InterPro" id="IPR013083">
    <property type="entry name" value="Znf_RING/FYVE/PHD"/>
</dbReference>
<dbReference type="EC" id="2.3.2.27" evidence="4"/>
<comment type="caution">
    <text evidence="16">The sequence shown here is derived from an EMBL/GenBank/DDBJ whole genome shotgun (WGS) entry which is preliminary data.</text>
</comment>
<dbReference type="Gene3D" id="3.40.50.620">
    <property type="entry name" value="HUPs"/>
    <property type="match status" value="1"/>
</dbReference>
<evidence type="ECO:0000256" key="4">
    <source>
        <dbReference type="ARBA" id="ARBA00012483"/>
    </source>
</evidence>
<dbReference type="SMART" id="SM00504">
    <property type="entry name" value="Ubox"/>
    <property type="match status" value="1"/>
</dbReference>
<dbReference type="GO" id="GO:0061630">
    <property type="term" value="F:ubiquitin protein ligase activity"/>
    <property type="evidence" value="ECO:0007669"/>
    <property type="project" value="UniProtKB-EC"/>
</dbReference>
<keyword evidence="5" id="KW-0723">Serine/threonine-protein kinase</keyword>
<evidence type="ECO:0000256" key="6">
    <source>
        <dbReference type="ARBA" id="ARBA00022679"/>
    </source>
</evidence>
<proteinExistence type="predicted"/>
<sequence length="764" mass="85860">MAEEGELFVAVAVKGIIGDKLGGAGSRRAVRWAVDNLLPKAGRFVMIHIIPSITTIPTPTGKRLPVEEVDERLVEMYVRDVKQEFETVFVPFLKMCESSSSTKVETLLIEFDDPAKALLRFIYKSGIDSLVMGSFNSNIFTRRIKGPGVPLTVLKYAPATCEVHIVYKDRITTKPMEPLINAVPRTSLKAAMTARGFLKEGVASFHTVQPKPLSARRESIEVRARSASTRLEALSFTYSQPKTPPRGKTESAIDPESVTTESQSSLENVVREQRGSDLPPVPKKVEIEAEVVQLKKELENTVVKYKQACEELSSTQNKVQVLLSECSKDARKVNNAMKAVKEVEEANSLREREFSQRKMAKTNALRTYLEKEKVIAGQLLETDQQYKKYTIGEIVTATDGFSPEKAIGEGGYGKIYRCSFDSTPAVVKVVQLDTSEKKQEFLKEVEVLSQLQHPHVVLLLGACPENGCLVYEYMENGSLEEYIFHQNNKPSLPWFIRFKVIFEVACGLAFLHSSKPEPIVHRDLKPGNILLNQNYVSKIGNVSLAKLVTDVAPDNVTTYKEPVLAGTLHYIDPEYHHTGTFRPKSDLYAFGITILQLLTARQPSGLVYAVENAVNKGTLTEILDKSVRDWPLIETEELAQIGLRCAEFRCRDRPDLKEEVIPALKRLVETADSIIKNEQSNLRAPSHYFCPILREVMEEPEIAADGFTYEKKAILAWLEKHNFSPVTRKKLDHYKLTPNNTLRSAIHDWKSRVRFSNAVVNMTC</sequence>
<feature type="domain" description="Protein kinase" evidence="14">
    <location>
        <begin position="401"/>
        <end position="664"/>
    </location>
</feature>
<evidence type="ECO:0000259" key="15">
    <source>
        <dbReference type="PROSITE" id="PS51698"/>
    </source>
</evidence>
<dbReference type="InterPro" id="IPR001245">
    <property type="entry name" value="Ser-Thr/Tyr_kinase_cat_dom"/>
</dbReference>
<dbReference type="GO" id="GO:0005524">
    <property type="term" value="F:ATP binding"/>
    <property type="evidence" value="ECO:0007669"/>
    <property type="project" value="UniProtKB-UniRule"/>
</dbReference>
<evidence type="ECO:0000256" key="13">
    <source>
        <dbReference type="SAM" id="MobiDB-lite"/>
    </source>
</evidence>
<dbReference type="InterPro" id="IPR006016">
    <property type="entry name" value="UspA"/>
</dbReference>
<dbReference type="CDD" id="cd01989">
    <property type="entry name" value="USP_STK_Ubox_N"/>
    <property type="match status" value="1"/>
</dbReference>
<dbReference type="PROSITE" id="PS00108">
    <property type="entry name" value="PROTEIN_KINASE_ST"/>
    <property type="match status" value="1"/>
</dbReference>
<dbReference type="Gene3D" id="3.30.40.10">
    <property type="entry name" value="Zinc/RING finger domain, C3HC4 (zinc finger)"/>
    <property type="match status" value="1"/>
</dbReference>
<evidence type="ECO:0000256" key="8">
    <source>
        <dbReference type="ARBA" id="ARBA00022777"/>
    </source>
</evidence>
<dbReference type="PANTHER" id="PTHR45647">
    <property type="entry name" value="OS02G0152300 PROTEIN"/>
    <property type="match status" value="1"/>
</dbReference>
<keyword evidence="8" id="KW-0418">Kinase</keyword>
<evidence type="ECO:0000256" key="9">
    <source>
        <dbReference type="ARBA" id="ARBA00022786"/>
    </source>
</evidence>
<dbReference type="InterPro" id="IPR014729">
    <property type="entry name" value="Rossmann-like_a/b/a_fold"/>
</dbReference>
<dbReference type="InterPro" id="IPR003613">
    <property type="entry name" value="Ubox_domain"/>
</dbReference>
<keyword evidence="7 11" id="KW-0547">Nucleotide-binding</keyword>
<gene>
    <name evidence="16" type="ORF">ERUC_LOCUS20578</name>
</gene>
<keyword evidence="6" id="KW-0808">Transferase</keyword>
<evidence type="ECO:0000259" key="14">
    <source>
        <dbReference type="PROSITE" id="PS50011"/>
    </source>
</evidence>
<dbReference type="SUPFAM" id="SSF56112">
    <property type="entry name" value="Protein kinase-like (PK-like)"/>
    <property type="match status" value="1"/>
</dbReference>
<dbReference type="AlphaFoldDB" id="A0ABC8KFA1"/>
<dbReference type="SUPFAM" id="SSF57850">
    <property type="entry name" value="RING/U-box"/>
    <property type="match status" value="1"/>
</dbReference>
<evidence type="ECO:0000256" key="2">
    <source>
        <dbReference type="ARBA" id="ARBA00003861"/>
    </source>
</evidence>
<dbReference type="PANTHER" id="PTHR45647:SF145">
    <property type="entry name" value="U-BOX DOMAIN-CONTAINING PROTEIN 34"/>
    <property type="match status" value="1"/>
</dbReference>
<keyword evidence="12" id="KW-0175">Coiled coil</keyword>
<evidence type="ECO:0000256" key="12">
    <source>
        <dbReference type="SAM" id="Coils"/>
    </source>
</evidence>
<dbReference type="CDD" id="cd16655">
    <property type="entry name" value="RING-Ubox_WDSUB1-like"/>
    <property type="match status" value="1"/>
</dbReference>
<keyword evidence="9" id="KW-0833">Ubl conjugation pathway</keyword>
<dbReference type="Gene3D" id="3.30.200.20">
    <property type="entry name" value="Phosphorylase Kinase, domain 1"/>
    <property type="match status" value="1"/>
</dbReference>
<dbReference type="InterPro" id="IPR011009">
    <property type="entry name" value="Kinase-like_dom_sf"/>
</dbReference>
<evidence type="ECO:0000313" key="16">
    <source>
        <dbReference type="EMBL" id="CAH8354823.1"/>
    </source>
</evidence>
<evidence type="ECO:0000256" key="5">
    <source>
        <dbReference type="ARBA" id="ARBA00022527"/>
    </source>
</evidence>
<feature type="binding site" evidence="11">
    <location>
        <position position="428"/>
    </location>
    <ligand>
        <name>ATP</name>
        <dbReference type="ChEBI" id="CHEBI:30616"/>
    </ligand>
</feature>
<dbReference type="Gene3D" id="1.10.510.10">
    <property type="entry name" value="Transferase(Phosphotransferase) domain 1"/>
    <property type="match status" value="1"/>
</dbReference>
<accession>A0ABC8KFA1</accession>
<evidence type="ECO:0000256" key="7">
    <source>
        <dbReference type="ARBA" id="ARBA00022741"/>
    </source>
</evidence>
<reference evidence="16 17" key="1">
    <citation type="submission" date="2022-03" db="EMBL/GenBank/DDBJ databases">
        <authorList>
            <person name="Macdonald S."/>
            <person name="Ahmed S."/>
            <person name="Newling K."/>
        </authorList>
    </citation>
    <scope>NUCLEOTIDE SEQUENCE [LARGE SCALE GENOMIC DNA]</scope>
</reference>
<dbReference type="Proteomes" id="UP001642260">
    <property type="component" value="Unassembled WGS sequence"/>
</dbReference>
<feature type="coiled-coil region" evidence="12">
    <location>
        <begin position="284"/>
        <end position="325"/>
    </location>
</feature>
<comment type="pathway">
    <text evidence="3">Protein modification; protein ubiquitination.</text>
</comment>
<protein>
    <recommendedName>
        <fullName evidence="4">RING-type E3 ubiquitin transferase</fullName>
        <ecNumber evidence="4">2.3.2.27</ecNumber>
    </recommendedName>
</protein>
<dbReference type="EMBL" id="CAKOAT010198377">
    <property type="protein sequence ID" value="CAH8354823.1"/>
    <property type="molecule type" value="Genomic_DNA"/>
</dbReference>
<dbReference type="InterPro" id="IPR000719">
    <property type="entry name" value="Prot_kinase_dom"/>
</dbReference>
<evidence type="ECO:0000256" key="10">
    <source>
        <dbReference type="ARBA" id="ARBA00022840"/>
    </source>
</evidence>
<comment type="function">
    <text evidence="2">Functions as an E3 ubiquitin ligase.</text>
</comment>
<keyword evidence="10 11" id="KW-0067">ATP-binding</keyword>
<dbReference type="Pfam" id="PF04564">
    <property type="entry name" value="U-box"/>
    <property type="match status" value="1"/>
</dbReference>
<evidence type="ECO:0000256" key="11">
    <source>
        <dbReference type="PROSITE-ProRule" id="PRU10141"/>
    </source>
</evidence>
<dbReference type="GO" id="GO:0004674">
    <property type="term" value="F:protein serine/threonine kinase activity"/>
    <property type="evidence" value="ECO:0007669"/>
    <property type="project" value="UniProtKB-KW"/>
</dbReference>
<dbReference type="Pfam" id="PF00582">
    <property type="entry name" value="Usp"/>
    <property type="match status" value="1"/>
</dbReference>
<dbReference type="InterPro" id="IPR051348">
    <property type="entry name" value="U-box_ubiquitin_ligases"/>
</dbReference>
<organism evidence="16 17">
    <name type="scientific">Eruca vesicaria subsp. sativa</name>
    <name type="common">Garden rocket</name>
    <name type="synonym">Eruca sativa</name>
    <dbReference type="NCBI Taxonomy" id="29727"/>
    <lineage>
        <taxon>Eukaryota</taxon>
        <taxon>Viridiplantae</taxon>
        <taxon>Streptophyta</taxon>
        <taxon>Embryophyta</taxon>
        <taxon>Tracheophyta</taxon>
        <taxon>Spermatophyta</taxon>
        <taxon>Magnoliopsida</taxon>
        <taxon>eudicotyledons</taxon>
        <taxon>Gunneridae</taxon>
        <taxon>Pentapetalae</taxon>
        <taxon>rosids</taxon>
        <taxon>malvids</taxon>
        <taxon>Brassicales</taxon>
        <taxon>Brassicaceae</taxon>
        <taxon>Brassiceae</taxon>
        <taxon>Eruca</taxon>
    </lineage>
</organism>
<dbReference type="PROSITE" id="PS51698">
    <property type="entry name" value="U_BOX"/>
    <property type="match status" value="1"/>
</dbReference>
<feature type="domain" description="U-box" evidence="15">
    <location>
        <begin position="683"/>
        <end position="756"/>
    </location>
</feature>
<dbReference type="PROSITE" id="PS00107">
    <property type="entry name" value="PROTEIN_KINASE_ATP"/>
    <property type="match status" value="1"/>
</dbReference>
<evidence type="ECO:0000256" key="1">
    <source>
        <dbReference type="ARBA" id="ARBA00000900"/>
    </source>
</evidence>
<comment type="catalytic activity">
    <reaction evidence="1">
        <text>S-ubiquitinyl-[E2 ubiquitin-conjugating enzyme]-L-cysteine + [acceptor protein]-L-lysine = [E2 ubiquitin-conjugating enzyme]-L-cysteine + N(6)-ubiquitinyl-[acceptor protein]-L-lysine.</text>
        <dbReference type="EC" id="2.3.2.27"/>
    </reaction>
</comment>